<feature type="compositionally biased region" description="Acidic residues" evidence="1">
    <location>
        <begin position="45"/>
        <end position="57"/>
    </location>
</feature>
<dbReference type="EMBL" id="CP102290">
    <property type="protein sequence ID" value="UWP60919.1"/>
    <property type="molecule type" value="Genomic_DNA"/>
</dbReference>
<dbReference type="SUPFAM" id="SSF49478">
    <property type="entry name" value="Cna protein B-type domain"/>
    <property type="match status" value="1"/>
</dbReference>
<accession>A0ABY5VL50</accession>
<dbReference type="Pfam" id="PF00092">
    <property type="entry name" value="VWA"/>
    <property type="match status" value="1"/>
</dbReference>
<evidence type="ECO:0000313" key="4">
    <source>
        <dbReference type="EMBL" id="UWP60919.1"/>
    </source>
</evidence>
<keyword evidence="2" id="KW-0732">Signal</keyword>
<dbReference type="InterPro" id="IPR002035">
    <property type="entry name" value="VWF_A"/>
</dbReference>
<dbReference type="InterPro" id="IPR036465">
    <property type="entry name" value="vWFA_dom_sf"/>
</dbReference>
<keyword evidence="5" id="KW-1185">Reference proteome</keyword>
<protein>
    <submittedName>
        <fullName evidence="4">SpaA isopeptide-forming pilin-related protein</fullName>
    </submittedName>
</protein>
<organism evidence="4 5">
    <name type="scientific">Ruminococcus gauvreauii</name>
    <dbReference type="NCBI Taxonomy" id="438033"/>
    <lineage>
        <taxon>Bacteria</taxon>
        <taxon>Bacillati</taxon>
        <taxon>Bacillota</taxon>
        <taxon>Clostridia</taxon>
        <taxon>Eubacteriales</taxon>
        <taxon>Oscillospiraceae</taxon>
        <taxon>Ruminococcus</taxon>
    </lineage>
</organism>
<evidence type="ECO:0000256" key="2">
    <source>
        <dbReference type="SAM" id="SignalP"/>
    </source>
</evidence>
<feature type="signal peptide" evidence="2">
    <location>
        <begin position="1"/>
        <end position="24"/>
    </location>
</feature>
<dbReference type="InterPro" id="IPR013783">
    <property type="entry name" value="Ig-like_fold"/>
</dbReference>
<dbReference type="Proteomes" id="UP001060164">
    <property type="component" value="Chromosome"/>
</dbReference>
<proteinExistence type="predicted"/>
<feature type="domain" description="VWFA" evidence="3">
    <location>
        <begin position="1448"/>
        <end position="1719"/>
    </location>
</feature>
<reference evidence="4" key="1">
    <citation type="journal article" date="2022" name="Cell">
        <title>Design, construction, and in vivo augmentation of a complex gut microbiome.</title>
        <authorList>
            <person name="Cheng A.G."/>
            <person name="Ho P.Y."/>
            <person name="Aranda-Diaz A."/>
            <person name="Jain S."/>
            <person name="Yu F.B."/>
            <person name="Meng X."/>
            <person name="Wang M."/>
            <person name="Iakiviak M."/>
            <person name="Nagashima K."/>
            <person name="Zhao A."/>
            <person name="Murugkar P."/>
            <person name="Patil A."/>
            <person name="Atabakhsh K."/>
            <person name="Weakley A."/>
            <person name="Yan J."/>
            <person name="Brumbaugh A.R."/>
            <person name="Higginbottom S."/>
            <person name="Dimas A."/>
            <person name="Shiver A.L."/>
            <person name="Deutschbauer A."/>
            <person name="Neff N."/>
            <person name="Sonnenburg J.L."/>
            <person name="Huang K.C."/>
            <person name="Fischbach M.A."/>
        </authorList>
    </citation>
    <scope>NUCLEOTIDE SEQUENCE</scope>
    <source>
        <strain evidence="4">DSM 19829</strain>
    </source>
</reference>
<dbReference type="Pfam" id="PF17802">
    <property type="entry name" value="SpaA"/>
    <property type="match status" value="1"/>
</dbReference>
<dbReference type="CDD" id="cd00198">
    <property type="entry name" value="vWFA"/>
    <property type="match status" value="1"/>
</dbReference>
<dbReference type="Gene3D" id="3.40.50.410">
    <property type="entry name" value="von Willebrand factor, type A domain"/>
    <property type="match status" value="1"/>
</dbReference>
<dbReference type="InterPro" id="IPR041033">
    <property type="entry name" value="SpaA_PFL_dom_1"/>
</dbReference>
<dbReference type="Pfam" id="PF24547">
    <property type="entry name" value="DUF7601"/>
    <property type="match status" value="1"/>
</dbReference>
<name>A0ABY5VL50_9FIRM</name>
<evidence type="ECO:0000313" key="5">
    <source>
        <dbReference type="Proteomes" id="UP001060164"/>
    </source>
</evidence>
<dbReference type="Gene3D" id="2.60.40.1140">
    <property type="entry name" value="Collagen-binding surface protein Cna, B-type domain"/>
    <property type="match status" value="2"/>
</dbReference>
<feature type="region of interest" description="Disordered" evidence="1">
    <location>
        <begin position="45"/>
        <end position="110"/>
    </location>
</feature>
<dbReference type="SUPFAM" id="SSF53300">
    <property type="entry name" value="vWA-like"/>
    <property type="match status" value="1"/>
</dbReference>
<dbReference type="PANTHER" id="PTHR31137">
    <property type="entry name" value="PROTEIN PSIB-RELATED-RELATED"/>
    <property type="match status" value="1"/>
</dbReference>
<feature type="chain" id="PRO_5047194235" evidence="2">
    <location>
        <begin position="25"/>
        <end position="2127"/>
    </location>
</feature>
<dbReference type="RefSeq" id="WP_028527617.1">
    <property type="nucleotide sequence ID" value="NZ_CABLBR010000003.1"/>
</dbReference>
<dbReference type="InterPro" id="IPR051154">
    <property type="entry name" value="Prespore-cell_inducing_factor"/>
</dbReference>
<evidence type="ECO:0000256" key="1">
    <source>
        <dbReference type="SAM" id="MobiDB-lite"/>
    </source>
</evidence>
<evidence type="ECO:0000259" key="3">
    <source>
        <dbReference type="PROSITE" id="PS50234"/>
    </source>
</evidence>
<gene>
    <name evidence="4" type="ORF">NQ502_07790</name>
</gene>
<dbReference type="Gene3D" id="2.60.40.10">
    <property type="entry name" value="Immunoglobulins"/>
    <property type="match status" value="1"/>
</dbReference>
<sequence>MKWKTSKRWMALILSLLMVLSAIPLDVFGSAEEAADVETIPEEITEEAVEEPVEAPAEEPAAVPSAEEETVIQGADTAIVDNDESPYSAEEPQVLESVEETEGPVTGQTNYTFENDVMSVQLQLAQEDALPEGVQLQVTPIDDYVIDENTSDEVRALKAKYDDIVNLLKDVKDEDGNPVDGFYAYHAELISNGEVYQPQGEVNMLMTYKEAALPEAFKGESKLRAMNVKMLQYTTAQDEAGNMITVLDDREEHLTAFNFADNTKGSVSEYGFNAYNLSDFVIAWTGQDQTTEFTCTDDNQEVTVTATLSQPGILPRGVELKATKVVDENELAAVESMMADQTEEDKELAGFVTYDIRFEKDGVEVEPTGEVNVSLQFNETAKPETTDGEVTELPDDASADDIEVYHLKESADTNEIEVQKLDNAVVETVGNAEVSKTEFATDSFSYFVIKWSSNTKYVYCVDEEGNTIGENISLGSLSVTNDSDDGTNISSLANEIDGYTFLRAYKASSASSSSKSEVVKLYYKSSGKNKGFYYKTSNYSSWTRFGSNDNLYFEYRAEGAVKEYCSEEIIKFSESNQRVQIFGSKDDVNSGGTEIRFYVFVDDTNKGYYTRRFQDSDVAFYVNPSAGYSLESIQLNSKKDLSGVGRGTYANQNPNDTINLSDVRGIQINLKSKEANVSKIDTVDGRADGISMGLYNYSSAINSPSVAADGFYFHNNVGGVDGPNNAGTATYTHTSNQRVHQEYLKNNLSENGYPLLTSGDSLEYLFESGTAVTAYNGLSGLFQKDENGYYYYDSSNHHAQLNQENNWLDVYNARLSPLQSSFNYGNFLPFNSLPATARDNTLSSVDGGRAATDYWFGMNIGMNFYQPKNGEINGEDMVFDFRGDDDVWVFIDGIKVLDLGGIHDKKEGSINFKTGVVKAEGIDDTTIAARYEAAYREANPRANQAKVTEYLDGIFNKDRDGSYTSFKNFSSHSMEFFYLERGGGAANCKISFNMRPLPTDSVTVSKEISNYDDGAYSDVEFAFKLYAETEAGNGSFEAVMPGTEYTLRKADDTTEIKTVDGDGTFKLRHGEQAQFSGMTQGQKYYVEEVGLSSEAYDEVVIESAGIVNQDGDSVVGEDQTTIRSEELTIGTDTIVNFKNRCAATNMKHLLIQKTVAGGVTDDTYTMRVTLGGELYRGTYKVGATYDAALAGESLTTNNGRISLKSGQIAVIIGNAAVSAGGETTRGIPSGTSFKVEEINLDPDNYLAPEFTVVNSVSYTADSISSQNGYDGYASGVININKNAKAVVTNKTSSVDLSFVKTDSGDNILPGATFTLTNSSNTVIGTETSGRNGMVTFSGVSTGTYTLTETQSPDGYVTPDSVWTVTIAVEDDGTGSVYLKDAEGNEVGKLDVSGEEFYQIHNFTEDEYLEKNLDYDKQVELLDWNERTYGITLSATSKITEQVKTTPYDIVLVLDASGSMDNNFYTFTPYSGSGTPTSGSYYVKTTSGIYQQASRDKNRNQYYYYDTASERNIYVTNAQLYSRSYGGDKKNDALENAATLFLDMVRESSPDSRMGVVYFAGSATTKRSDGNELLRVGNDSSYTTLNSWVNNVPKSGATNASAGMGNAKAIYDGTKNRETVDQVEGRKNLVIFLTDGVPTTGNTFNNDVASGAVANARAIKTTHNATIYSLGIFDSANTSGQISSGSIKQIDDYMTGVASSSDYYMTADSVESLENLFESIGSSLGKTITADIVDTIDKRFELAEGEEARLTAAGVTVTHNADGSTTLTWPNAAIQAAKGEEPGWKSGETPIVIRAKDGYIGGNDVTTNGSDSRIDSEIGTVYFEQPTVNVKAELKINNAETTIFLGDTVPTDEAILKRLFDSGYTIGRDGGELKASDFVKEWYKDEACSQPVTLEDMARIAPTDTQKFYLKVTYDAGAPTEESTGRTDGNIAGGDDHIVTAVNSDTKNYKDKEYGVYTVYVVDGQLTITKKIDEQYTHIKPINANQSFVFKIQKYAVNADGSRGDLVNTFYEVINFNANESGTEKTKTISGLSKGYYTVTEETEWSAKYDLVSQVDNFEENTDECVDLYIGKKLESSNDKLSFYGVGNTEENEKHANVLVASTEFTNNVDREWKWLSDTAAAVNKFNQ</sequence>
<dbReference type="InterPro" id="IPR055382">
    <property type="entry name" value="DUF7601"/>
</dbReference>
<dbReference type="PROSITE" id="PS50234">
    <property type="entry name" value="VWFA"/>
    <property type="match status" value="1"/>
</dbReference>